<evidence type="ECO:0000256" key="8">
    <source>
        <dbReference type="ARBA" id="ARBA00031484"/>
    </source>
</evidence>
<dbReference type="PANTHER" id="PTHR47637">
    <property type="entry name" value="CHAPERONE SURA"/>
    <property type="match status" value="1"/>
</dbReference>
<accession>A0A9X2EJX8</accession>
<feature type="signal peptide" evidence="10">
    <location>
        <begin position="1"/>
        <end position="25"/>
    </location>
</feature>
<dbReference type="SUPFAM" id="SSF54534">
    <property type="entry name" value="FKBP-like"/>
    <property type="match status" value="2"/>
</dbReference>
<dbReference type="EMBL" id="JAMSHT010000001">
    <property type="protein sequence ID" value="MCM8556969.1"/>
    <property type="molecule type" value="Genomic_DNA"/>
</dbReference>
<evidence type="ECO:0000256" key="2">
    <source>
        <dbReference type="ARBA" id="ARBA00022729"/>
    </source>
</evidence>
<dbReference type="Proteomes" id="UP001155128">
    <property type="component" value="Unassembled WGS sequence"/>
</dbReference>
<dbReference type="Pfam" id="PF09312">
    <property type="entry name" value="SurA_N"/>
    <property type="match status" value="1"/>
</dbReference>
<evidence type="ECO:0000256" key="4">
    <source>
        <dbReference type="ARBA" id="ARBA00023110"/>
    </source>
</evidence>
<dbReference type="InterPro" id="IPR015391">
    <property type="entry name" value="SurA_N"/>
</dbReference>
<sequence>MKSILRGAALMASAMTLAITPAVYAQDAGQVEATPIDDNPAGFRLPENIVLFGDTLPSVVKANAIVEGEIITQTDIDQRIAMQLIGTEGLSPEELAQLRTQTLDQLVVESLKIQAAREEGLEIADDEVEQALASVAQRSGLTVAELDTILSENGSSLRTIRRQIRGEIAWDRLLQVHVASFVSVGDEEVQRILNQLEANRGMVEYRVDEIFLPTSEATDMQVRETMLQIQDQLRQGASFSALARVYSQNTAAAVDGDLGWVRPDKLPLELAQALNNLDVGQISIPIPNSGGYSILQVRDRRSTLTADPLDAILSLKQVSIPFSASMPREQAEALTDQFVQAAANVSGCGGAEALAAQFDGRVLTRDDVGMREIPPALRDMLKNMQIGQATQPFGDYTDAVSVLVLCGRDNPVPGLPSADQVSSQIRDERVALRADRYLRDLRRDAVIEYR</sequence>
<comment type="caution">
    <text evidence="12">The sequence shown here is derived from an EMBL/GenBank/DDBJ whole genome shotgun (WGS) entry which is preliminary data.</text>
</comment>
<keyword evidence="4 9" id="KW-0697">Rotamase</keyword>
<keyword evidence="3" id="KW-0574">Periplasm</keyword>
<keyword evidence="2 10" id="KW-0732">Signal</keyword>
<evidence type="ECO:0000256" key="7">
    <source>
        <dbReference type="ARBA" id="ARBA00030642"/>
    </source>
</evidence>
<evidence type="ECO:0000313" key="12">
    <source>
        <dbReference type="EMBL" id="MCM8556969.1"/>
    </source>
</evidence>
<proteinExistence type="predicted"/>
<evidence type="ECO:0000313" key="13">
    <source>
        <dbReference type="Proteomes" id="UP001155128"/>
    </source>
</evidence>
<dbReference type="InterPro" id="IPR027304">
    <property type="entry name" value="Trigger_fact/SurA_dom_sf"/>
</dbReference>
<keyword evidence="13" id="KW-1185">Reference proteome</keyword>
<evidence type="ECO:0000256" key="6">
    <source>
        <dbReference type="ARBA" id="ARBA00023235"/>
    </source>
</evidence>
<gene>
    <name evidence="12" type="ORF">NDO55_03950</name>
</gene>
<dbReference type="SUPFAM" id="SSF109998">
    <property type="entry name" value="Triger factor/SurA peptide-binding domain-like"/>
    <property type="match status" value="1"/>
</dbReference>
<protein>
    <recommendedName>
        <fullName evidence="1">Parvulin-like PPIase</fullName>
    </recommendedName>
    <alternativeName>
        <fullName evidence="7">Peptidyl-prolyl cis-trans isomerase plp</fullName>
    </alternativeName>
    <alternativeName>
        <fullName evidence="8">Rotamase plp</fullName>
    </alternativeName>
</protein>
<evidence type="ECO:0000259" key="11">
    <source>
        <dbReference type="PROSITE" id="PS50198"/>
    </source>
</evidence>
<dbReference type="PROSITE" id="PS50198">
    <property type="entry name" value="PPIC_PPIASE_2"/>
    <property type="match status" value="1"/>
</dbReference>
<dbReference type="Gene3D" id="3.10.50.40">
    <property type="match status" value="1"/>
</dbReference>
<feature type="domain" description="PpiC" evidence="11">
    <location>
        <begin position="202"/>
        <end position="299"/>
    </location>
</feature>
<dbReference type="AlphaFoldDB" id="A0A9X2EJX8"/>
<dbReference type="RefSeq" id="WP_252112623.1">
    <property type="nucleotide sequence ID" value="NZ_JAMSHT010000001.1"/>
</dbReference>
<keyword evidence="6 9" id="KW-0413">Isomerase</keyword>
<keyword evidence="5" id="KW-0143">Chaperone</keyword>
<evidence type="ECO:0000256" key="5">
    <source>
        <dbReference type="ARBA" id="ARBA00023186"/>
    </source>
</evidence>
<evidence type="ECO:0000256" key="10">
    <source>
        <dbReference type="SAM" id="SignalP"/>
    </source>
</evidence>
<dbReference type="GO" id="GO:0003755">
    <property type="term" value="F:peptidyl-prolyl cis-trans isomerase activity"/>
    <property type="evidence" value="ECO:0007669"/>
    <property type="project" value="UniProtKB-KW"/>
</dbReference>
<dbReference type="PANTHER" id="PTHR47637:SF1">
    <property type="entry name" value="CHAPERONE SURA"/>
    <property type="match status" value="1"/>
</dbReference>
<reference evidence="12" key="1">
    <citation type="submission" date="2022-06" db="EMBL/GenBank/DDBJ databases">
        <title>Sphingomicrobium sedimins sp. nov., a marine bacterium isolated from tidal flat.</title>
        <authorList>
            <person name="Kim C.-H."/>
            <person name="Yoo Y."/>
            <person name="Kim J.-J."/>
        </authorList>
    </citation>
    <scope>NUCLEOTIDE SEQUENCE</scope>
    <source>
        <strain evidence="12">GRR-S6-50</strain>
    </source>
</reference>
<dbReference type="InterPro" id="IPR000297">
    <property type="entry name" value="PPIase_PpiC"/>
</dbReference>
<feature type="chain" id="PRO_5040837981" description="Parvulin-like PPIase" evidence="10">
    <location>
        <begin position="26"/>
        <end position="450"/>
    </location>
</feature>
<evidence type="ECO:0000256" key="3">
    <source>
        <dbReference type="ARBA" id="ARBA00022764"/>
    </source>
</evidence>
<evidence type="ECO:0000256" key="9">
    <source>
        <dbReference type="PROSITE-ProRule" id="PRU00278"/>
    </source>
</evidence>
<name>A0A9X2EJX8_9SPHN</name>
<evidence type="ECO:0000256" key="1">
    <source>
        <dbReference type="ARBA" id="ARBA00018370"/>
    </source>
</evidence>
<dbReference type="InterPro" id="IPR046357">
    <property type="entry name" value="PPIase_dom_sf"/>
</dbReference>
<dbReference type="InterPro" id="IPR050280">
    <property type="entry name" value="OMP_Chaperone_SurA"/>
</dbReference>
<dbReference type="Pfam" id="PF00639">
    <property type="entry name" value="Rotamase"/>
    <property type="match status" value="1"/>
</dbReference>
<dbReference type="Gene3D" id="1.10.4030.10">
    <property type="entry name" value="Porin chaperone SurA, peptide-binding domain"/>
    <property type="match status" value="1"/>
</dbReference>
<organism evidence="12 13">
    <name type="scientific">Sphingomicrobium sediminis</name>
    <dbReference type="NCBI Taxonomy" id="2950949"/>
    <lineage>
        <taxon>Bacteria</taxon>
        <taxon>Pseudomonadati</taxon>
        <taxon>Pseudomonadota</taxon>
        <taxon>Alphaproteobacteria</taxon>
        <taxon>Sphingomonadales</taxon>
        <taxon>Sphingomonadaceae</taxon>
        <taxon>Sphingomicrobium</taxon>
    </lineage>
</organism>